<dbReference type="SMART" id="SM00367">
    <property type="entry name" value="LRR_CC"/>
    <property type="match status" value="17"/>
</dbReference>
<dbReference type="Gene3D" id="3.80.10.10">
    <property type="entry name" value="Ribonuclease Inhibitor"/>
    <property type="match status" value="4"/>
</dbReference>
<dbReference type="PANTHER" id="PTHR13318">
    <property type="entry name" value="PARTNER OF PAIRED, ISOFORM B-RELATED"/>
    <property type="match status" value="1"/>
</dbReference>
<evidence type="ECO:0000313" key="2">
    <source>
        <dbReference type="EMBL" id="KAH7514704.1"/>
    </source>
</evidence>
<dbReference type="PANTHER" id="PTHR13318:SF105">
    <property type="entry name" value="F-BOX_LRR-REPEAT PROTEIN 3"/>
    <property type="match status" value="1"/>
</dbReference>
<dbReference type="InterPro" id="IPR032675">
    <property type="entry name" value="LRR_dom_sf"/>
</dbReference>
<dbReference type="EMBL" id="JAEACU010000011">
    <property type="protein sequence ID" value="KAH7514704.1"/>
    <property type="molecule type" value="Genomic_DNA"/>
</dbReference>
<dbReference type="Pfam" id="PF13516">
    <property type="entry name" value="LRR_6"/>
    <property type="match status" value="3"/>
</dbReference>
<dbReference type="InterPro" id="IPR006553">
    <property type="entry name" value="Leu-rich_rpt_Cys-con_subtyp"/>
</dbReference>
<dbReference type="SUPFAM" id="SSF52047">
    <property type="entry name" value="RNI-like"/>
    <property type="match status" value="3"/>
</dbReference>
<dbReference type="Proteomes" id="UP000813462">
    <property type="component" value="Unassembled WGS sequence"/>
</dbReference>
<protein>
    <recommendedName>
        <fullName evidence="1">F-box/LRR-repeat protein 15-like leucin rich repeat domain-containing protein</fullName>
    </recommendedName>
</protein>
<evidence type="ECO:0000313" key="3">
    <source>
        <dbReference type="Proteomes" id="UP000813462"/>
    </source>
</evidence>
<reference evidence="2" key="1">
    <citation type="journal article" date="2021" name="Front. Plant Sci.">
        <title>Chromosome-Scale Genome Assembly for Chinese Sour Jujube and Insights Into Its Genome Evolution and Domestication Signature.</title>
        <authorList>
            <person name="Shen L.-Y."/>
            <person name="Luo H."/>
            <person name="Wang X.-L."/>
            <person name="Wang X.-M."/>
            <person name="Qiu X.-J."/>
            <person name="Liu H."/>
            <person name="Zhou S.-S."/>
            <person name="Jia K.-H."/>
            <person name="Nie S."/>
            <person name="Bao Y.-T."/>
            <person name="Zhang R.-G."/>
            <person name="Yun Q.-Z."/>
            <person name="Chai Y.-H."/>
            <person name="Lu J.-Y."/>
            <person name="Li Y."/>
            <person name="Zhao S.-W."/>
            <person name="Mao J.-F."/>
            <person name="Jia S.-G."/>
            <person name="Mao Y.-M."/>
        </authorList>
    </citation>
    <scope>NUCLEOTIDE SEQUENCE</scope>
    <source>
        <strain evidence="2">AT0</strain>
        <tissue evidence="2">Leaf</tissue>
    </source>
</reference>
<feature type="domain" description="F-box/LRR-repeat protein 15-like leucin rich repeat" evidence="1">
    <location>
        <begin position="324"/>
        <end position="486"/>
    </location>
</feature>
<organism evidence="2 3">
    <name type="scientific">Ziziphus jujuba var. spinosa</name>
    <dbReference type="NCBI Taxonomy" id="714518"/>
    <lineage>
        <taxon>Eukaryota</taxon>
        <taxon>Viridiplantae</taxon>
        <taxon>Streptophyta</taxon>
        <taxon>Embryophyta</taxon>
        <taxon>Tracheophyta</taxon>
        <taxon>Spermatophyta</taxon>
        <taxon>Magnoliopsida</taxon>
        <taxon>eudicotyledons</taxon>
        <taxon>Gunneridae</taxon>
        <taxon>Pentapetalae</taxon>
        <taxon>rosids</taxon>
        <taxon>fabids</taxon>
        <taxon>Rosales</taxon>
        <taxon>Rhamnaceae</taxon>
        <taxon>Paliureae</taxon>
        <taxon>Ziziphus</taxon>
    </lineage>
</organism>
<proteinExistence type="predicted"/>
<feature type="domain" description="F-box/LRR-repeat protein 15-like leucin rich repeat" evidence="1">
    <location>
        <begin position="101"/>
        <end position="282"/>
    </location>
</feature>
<dbReference type="Pfam" id="PF25372">
    <property type="entry name" value="DUF7885"/>
    <property type="match status" value="2"/>
</dbReference>
<dbReference type="GO" id="GO:0031146">
    <property type="term" value="P:SCF-dependent proteasomal ubiquitin-dependent protein catabolic process"/>
    <property type="evidence" value="ECO:0007669"/>
    <property type="project" value="TreeGrafter"/>
</dbReference>
<dbReference type="InterPro" id="IPR057207">
    <property type="entry name" value="FBXL15_LRR"/>
</dbReference>
<dbReference type="InterPro" id="IPR001611">
    <property type="entry name" value="Leu-rich_rpt"/>
</dbReference>
<dbReference type="FunFam" id="3.80.10.10:FF:001172">
    <property type="entry name" value="Os11g0108932 protein"/>
    <property type="match status" value="1"/>
</dbReference>
<dbReference type="FunFam" id="3.80.10.10:FF:000276">
    <property type="entry name" value="F-box/LRR-repeat protein 3"/>
    <property type="match status" value="1"/>
</dbReference>
<dbReference type="SUPFAM" id="SSF81383">
    <property type="entry name" value="F-box domain"/>
    <property type="match status" value="1"/>
</dbReference>
<comment type="caution">
    <text evidence="2">The sequence shown here is derived from an EMBL/GenBank/DDBJ whole genome shotgun (WGS) entry which is preliminary data.</text>
</comment>
<dbReference type="InterPro" id="IPR036047">
    <property type="entry name" value="F-box-like_dom_sf"/>
</dbReference>
<dbReference type="GO" id="GO:0019005">
    <property type="term" value="C:SCF ubiquitin ligase complex"/>
    <property type="evidence" value="ECO:0007669"/>
    <property type="project" value="TreeGrafter"/>
</dbReference>
<dbReference type="AlphaFoldDB" id="A0A978UIS3"/>
<evidence type="ECO:0000259" key="1">
    <source>
        <dbReference type="Pfam" id="PF25372"/>
    </source>
</evidence>
<sequence length="674" mass="73760">MICFELKNMKKQKQNEIFNNHFDLLSEEIIFIILDFLQQNPLDKKAFSSVCKSFYAIEANHRKNLKPLRSEHIPAILKRYPHVTHLDLTLCPRITDGSLTNISNACKSSLRSIDLSRSKFFSGTGLLSLALNCKSLVEIDLSNATELRDSAAAAVAEAKNLERLWLGRCKLITDIGIGCIAVGCRKLRLISLKWCLGIGDLGVELIAVKCKEIRCLDLSYLPITDKCLPSILKLQNLEDLVLEGCFGIDDDSLAPLKYGCKSLKKLDMSSCQNISYVGLSSLSGAGETLQELTLAYVSPVTLAFANSLKKLPMLQTLKLDGCLVTSAGLKAIGNWCVSLRELSLSKCSGVTDESLSPLVTKHRDLRKLDITCCRKITYVSIADITNSCTALTSLRMESCTLVPREAFVLIGQRCHSLEEIDLTDNEVDDEGLKSISRCSKLSSLKLGICLNITDKGVVDIGMRCSKLTELDLYRCTGITDLGISAIAYGCPGLEMINISYCKDITDSSLRSLSKCSRLNTLESRGCPLITSLGLAAIAVGCKQLTKLDIKKCSNIDDTGMIPLAHFSQNLRQINLSYTSVTDVGLLSLASISCLQSLTILHLNGLTPGGLAASLLVCGGLTKVKLQACFKSLLPQALFEHLEARGCVIQWRDKVLQVSAAELDPQCWKLQLEEI</sequence>
<name>A0A978UIS3_ZIZJJ</name>
<accession>A0A978UIS3</accession>
<gene>
    <name evidence="2" type="ORF">FEM48_Zijuj11G0118500</name>
</gene>